<evidence type="ECO:0000259" key="12">
    <source>
        <dbReference type="Pfam" id="PF12019"/>
    </source>
</evidence>
<dbReference type="EMBL" id="JAPUBN010000019">
    <property type="protein sequence ID" value="MCZ2722892.1"/>
    <property type="molecule type" value="Genomic_DNA"/>
</dbReference>
<dbReference type="Proteomes" id="UP001149719">
    <property type="component" value="Unassembled WGS sequence"/>
</dbReference>
<evidence type="ECO:0000256" key="8">
    <source>
        <dbReference type="ARBA" id="ARBA00023136"/>
    </source>
</evidence>
<evidence type="ECO:0000256" key="2">
    <source>
        <dbReference type="ARBA" id="ARBA00021549"/>
    </source>
</evidence>
<evidence type="ECO:0000256" key="9">
    <source>
        <dbReference type="ARBA" id="ARBA00025772"/>
    </source>
</evidence>
<evidence type="ECO:0000256" key="10">
    <source>
        <dbReference type="ARBA" id="ARBA00030775"/>
    </source>
</evidence>
<keyword evidence="14" id="KW-1185">Reference proteome</keyword>
<organism evidence="13 14">
    <name type="scientific">Marinomonas phaeophyticola</name>
    <dbReference type="NCBI Taxonomy" id="3004091"/>
    <lineage>
        <taxon>Bacteria</taxon>
        <taxon>Pseudomonadati</taxon>
        <taxon>Pseudomonadota</taxon>
        <taxon>Gammaproteobacteria</taxon>
        <taxon>Oceanospirillales</taxon>
        <taxon>Oceanospirillaceae</taxon>
        <taxon>Marinomonas</taxon>
    </lineage>
</organism>
<dbReference type="Gene3D" id="3.55.40.10">
    <property type="entry name" value="minor pseudopilin epsh domain"/>
    <property type="match status" value="1"/>
</dbReference>
<keyword evidence="8 11" id="KW-0472">Membrane</keyword>
<feature type="transmembrane region" description="Helical" evidence="11">
    <location>
        <begin position="6"/>
        <end position="26"/>
    </location>
</feature>
<keyword evidence="6 11" id="KW-0812">Transmembrane</keyword>
<keyword evidence="5" id="KW-0997">Cell inner membrane</keyword>
<evidence type="ECO:0000256" key="6">
    <source>
        <dbReference type="ARBA" id="ARBA00022692"/>
    </source>
</evidence>
<keyword evidence="7 11" id="KW-1133">Transmembrane helix</keyword>
<protein>
    <recommendedName>
        <fullName evidence="2">Type II secretion system protein H</fullName>
    </recommendedName>
    <alternativeName>
        <fullName evidence="10">General secretion pathway protein H</fullName>
    </alternativeName>
</protein>
<reference evidence="13" key="1">
    <citation type="submission" date="2022-12" db="EMBL/GenBank/DDBJ databases">
        <title>Marinomonas 15G1-11 sp. nov, isolated from marine algae.</title>
        <authorList>
            <person name="Butt M."/>
            <person name="Choi D.G."/>
            <person name="Kim J.M."/>
            <person name="Lee J.K."/>
            <person name="Baek J.H."/>
            <person name="Jeon C.O."/>
        </authorList>
    </citation>
    <scope>NUCLEOTIDE SEQUENCE</scope>
    <source>
        <strain evidence="13">15G1-11</strain>
    </source>
</reference>
<dbReference type="Pfam" id="PF12019">
    <property type="entry name" value="GspH"/>
    <property type="match status" value="1"/>
</dbReference>
<evidence type="ECO:0000256" key="3">
    <source>
        <dbReference type="ARBA" id="ARBA00022475"/>
    </source>
</evidence>
<dbReference type="InterPro" id="IPR045584">
    <property type="entry name" value="Pilin-like"/>
</dbReference>
<gene>
    <name evidence="13" type="ORF">O1D97_15060</name>
</gene>
<sequence>MNKTLGFSLIEILIVIAVVLTISRFVSTYRNMFPAQNNQNVLYQTQQSLSLWLIRARQLAVNTQKEVQLCGGHGCDGDWSEGVAIYVSNTLLDSHLFDMDVSIVWKGFPVHKTDITFLPNGLSSYQNGTFYICQSGRYCYIRLNQSGRFYSSPVFEDEQKAGEAVLC</sequence>
<comment type="caution">
    <text evidence="13">The sequence shown here is derived from an EMBL/GenBank/DDBJ whole genome shotgun (WGS) entry which is preliminary data.</text>
</comment>
<name>A0ABT4JWY7_9GAMM</name>
<dbReference type="NCBIfam" id="TIGR02532">
    <property type="entry name" value="IV_pilin_GFxxxE"/>
    <property type="match status" value="1"/>
</dbReference>
<accession>A0ABT4JWY7</accession>
<keyword evidence="3" id="KW-1003">Cell membrane</keyword>
<dbReference type="InterPro" id="IPR012902">
    <property type="entry name" value="N_methyl_site"/>
</dbReference>
<dbReference type="InterPro" id="IPR022346">
    <property type="entry name" value="T2SS_GspH"/>
</dbReference>
<evidence type="ECO:0000313" key="14">
    <source>
        <dbReference type="Proteomes" id="UP001149719"/>
    </source>
</evidence>
<comment type="similarity">
    <text evidence="9">Belongs to the GSP H family.</text>
</comment>
<feature type="domain" description="General secretion pathway GspH" evidence="12">
    <location>
        <begin position="47"/>
        <end position="147"/>
    </location>
</feature>
<evidence type="ECO:0000313" key="13">
    <source>
        <dbReference type="EMBL" id="MCZ2722892.1"/>
    </source>
</evidence>
<dbReference type="RefSeq" id="WP_269126895.1">
    <property type="nucleotide sequence ID" value="NZ_JAPUBN010000019.1"/>
</dbReference>
<evidence type="ECO:0000256" key="4">
    <source>
        <dbReference type="ARBA" id="ARBA00022481"/>
    </source>
</evidence>
<evidence type="ECO:0000256" key="5">
    <source>
        <dbReference type="ARBA" id="ARBA00022519"/>
    </source>
</evidence>
<evidence type="ECO:0000256" key="7">
    <source>
        <dbReference type="ARBA" id="ARBA00022989"/>
    </source>
</evidence>
<dbReference type="SUPFAM" id="SSF54523">
    <property type="entry name" value="Pili subunits"/>
    <property type="match status" value="1"/>
</dbReference>
<comment type="subcellular location">
    <subcellularLocation>
        <location evidence="1">Cell inner membrane</location>
        <topology evidence="1">Single-pass membrane protein</topology>
    </subcellularLocation>
</comment>
<proteinExistence type="inferred from homology"/>
<keyword evidence="4" id="KW-0488">Methylation</keyword>
<evidence type="ECO:0000256" key="1">
    <source>
        <dbReference type="ARBA" id="ARBA00004377"/>
    </source>
</evidence>
<evidence type="ECO:0000256" key="11">
    <source>
        <dbReference type="SAM" id="Phobius"/>
    </source>
</evidence>